<reference evidence="1 2" key="1">
    <citation type="journal article" date="2016" name="Mol. Biol. Evol.">
        <title>Comparative Genomics of Early-Diverging Mushroom-Forming Fungi Provides Insights into the Origins of Lignocellulose Decay Capabilities.</title>
        <authorList>
            <person name="Nagy L.G."/>
            <person name="Riley R."/>
            <person name="Tritt A."/>
            <person name="Adam C."/>
            <person name="Daum C."/>
            <person name="Floudas D."/>
            <person name="Sun H."/>
            <person name="Yadav J.S."/>
            <person name="Pangilinan J."/>
            <person name="Larsson K.H."/>
            <person name="Matsuura K."/>
            <person name="Barry K."/>
            <person name="Labutti K."/>
            <person name="Kuo R."/>
            <person name="Ohm R.A."/>
            <person name="Bhattacharya S.S."/>
            <person name="Shirouzu T."/>
            <person name="Yoshinaga Y."/>
            <person name="Martin F.M."/>
            <person name="Grigoriev I.V."/>
            <person name="Hibbett D.S."/>
        </authorList>
    </citation>
    <scope>NUCLEOTIDE SEQUENCE [LARGE SCALE GENOMIC DNA]</scope>
    <source>
        <strain evidence="1 2">CBS 109695</strain>
    </source>
</reference>
<evidence type="ECO:0000313" key="2">
    <source>
        <dbReference type="Proteomes" id="UP000076532"/>
    </source>
</evidence>
<keyword evidence="2" id="KW-1185">Reference proteome</keyword>
<dbReference type="EMBL" id="KV417982">
    <property type="protein sequence ID" value="KZP03918.1"/>
    <property type="molecule type" value="Genomic_DNA"/>
</dbReference>
<evidence type="ECO:0000313" key="1">
    <source>
        <dbReference type="EMBL" id="KZP03918.1"/>
    </source>
</evidence>
<dbReference type="AlphaFoldDB" id="A0A167UG94"/>
<dbReference type="Proteomes" id="UP000076532">
    <property type="component" value="Unassembled WGS sequence"/>
</dbReference>
<protein>
    <submittedName>
        <fullName evidence="1">Uncharacterized protein</fullName>
    </submittedName>
</protein>
<accession>A0A167UG94</accession>
<proteinExistence type="predicted"/>
<organism evidence="1 2">
    <name type="scientific">Athelia psychrophila</name>
    <dbReference type="NCBI Taxonomy" id="1759441"/>
    <lineage>
        <taxon>Eukaryota</taxon>
        <taxon>Fungi</taxon>
        <taxon>Dikarya</taxon>
        <taxon>Basidiomycota</taxon>
        <taxon>Agaricomycotina</taxon>
        <taxon>Agaricomycetes</taxon>
        <taxon>Agaricomycetidae</taxon>
        <taxon>Atheliales</taxon>
        <taxon>Atheliaceae</taxon>
        <taxon>Athelia</taxon>
    </lineage>
</organism>
<sequence length="132" mass="13699">MIQVQWKLRCFVAGIDVTHLSDVALLLRKKDKTAWKLTVRIRDDAAAASGSTRDHPAGTSANLTATSLTADIDAALASTMDDIAGVRASLASPRAATATNTISTAGDAAISPAQSNVVDSFTSLMDKLSVVV</sequence>
<name>A0A167UG94_9AGAM</name>
<gene>
    <name evidence="1" type="ORF">FIBSPDRAFT_443135</name>
</gene>